<accession>A0A1H6E1V9</accession>
<evidence type="ECO:0000313" key="4">
    <source>
        <dbReference type="Proteomes" id="UP000199690"/>
    </source>
</evidence>
<accession>A0A1I2G8H2</accession>
<gene>
    <name evidence="2" type="ORF">SAMN02982929_05372</name>
    <name evidence="3" type="ORF">SAMN05216506_1207</name>
</gene>
<dbReference type="Proteomes" id="UP000199690">
    <property type="component" value="Unassembled WGS sequence"/>
</dbReference>
<sequence>MQRKNPGPTGRITFVNNSRPDVARMFRPRAVALSAADGTALRGLLLPGPGLPADLGFVLGHGFTNHIRKPTVQRVLHRLARRGPVLATDFRGHGRSGGRTTVGPAEALDIDAAVAHLRELGCRRIVTIGFSLGGAVVLRQAALGTPPDAVVAVSSPARWWVRDTPAMRRLHWLLEQPHGRWSARLLGVRLAPPWSEVPVSPIELVRRIPVPQLIVHGTDDHYFPVADAVALSEAGGGELWLEAGMRHAESAATPNLVDRIARWAADTVTPPDRGGS</sequence>
<evidence type="ECO:0000313" key="3">
    <source>
        <dbReference type="EMBL" id="SFF13270.1"/>
    </source>
</evidence>
<feature type="domain" description="AB hydrolase-1" evidence="1">
    <location>
        <begin position="58"/>
        <end position="244"/>
    </location>
</feature>
<reference evidence="2" key="1">
    <citation type="submission" date="2016-10" db="EMBL/GenBank/DDBJ databases">
        <authorList>
            <person name="de Groot N.N."/>
        </authorList>
    </citation>
    <scope>NUCLEOTIDE SEQUENCE [LARGE SCALE GENOMIC DNA]</scope>
    <source>
        <strain evidence="2">ATCC 20501</strain>
    </source>
</reference>
<evidence type="ECO:0000259" key="1">
    <source>
        <dbReference type="Pfam" id="PF12697"/>
    </source>
</evidence>
<protein>
    <submittedName>
        <fullName evidence="2">Alpha/beta hydrolase family protein</fullName>
    </submittedName>
    <submittedName>
        <fullName evidence="3">Serine aminopeptidase, S33</fullName>
    </submittedName>
</protein>
<dbReference type="InterPro" id="IPR029058">
    <property type="entry name" value="AB_hydrolase_fold"/>
</dbReference>
<keyword evidence="3" id="KW-0645">Protease</keyword>
<keyword evidence="4" id="KW-1185">Reference proteome</keyword>
<dbReference type="GO" id="GO:0004177">
    <property type="term" value="F:aminopeptidase activity"/>
    <property type="evidence" value="ECO:0007669"/>
    <property type="project" value="UniProtKB-KW"/>
</dbReference>
<evidence type="ECO:0000313" key="5">
    <source>
        <dbReference type="Proteomes" id="UP000236729"/>
    </source>
</evidence>
<dbReference type="EMBL" id="FOME01000020">
    <property type="protein sequence ID" value="SFF13270.1"/>
    <property type="molecule type" value="Genomic_DNA"/>
</dbReference>
<reference evidence="4 5" key="2">
    <citation type="submission" date="2016-10" db="EMBL/GenBank/DDBJ databases">
        <authorList>
            <person name="Varghese N."/>
            <person name="Submissions S."/>
        </authorList>
    </citation>
    <scope>NUCLEOTIDE SEQUENCE [LARGE SCALE GENOMIC DNA]</scope>
    <source>
        <strain evidence="5">ATCC 20501</strain>
        <strain evidence="3 4">CGMCC 4.3529</strain>
    </source>
</reference>
<dbReference type="EMBL" id="FNVB01000008">
    <property type="protein sequence ID" value="SEG90986.1"/>
    <property type="molecule type" value="Genomic_DNA"/>
</dbReference>
<dbReference type="Gene3D" id="3.40.50.1820">
    <property type="entry name" value="alpha/beta hydrolase"/>
    <property type="match status" value="1"/>
</dbReference>
<dbReference type="SUPFAM" id="SSF53474">
    <property type="entry name" value="alpha/beta-Hydrolases"/>
    <property type="match status" value="1"/>
</dbReference>
<dbReference type="AlphaFoldDB" id="A0A1H6E1V9"/>
<keyword evidence="3" id="KW-0031">Aminopeptidase</keyword>
<dbReference type="Pfam" id="PF12697">
    <property type="entry name" value="Abhydrolase_6"/>
    <property type="match status" value="1"/>
</dbReference>
<keyword evidence="2" id="KW-0378">Hydrolase</keyword>
<proteinExistence type="predicted"/>
<dbReference type="SMR" id="A0A1H6E1V9"/>
<evidence type="ECO:0000313" key="2">
    <source>
        <dbReference type="EMBL" id="SEG90986.1"/>
    </source>
</evidence>
<organism evidence="2 5">
    <name type="scientific">Saccharopolyspora kobensis</name>
    <dbReference type="NCBI Taxonomy" id="146035"/>
    <lineage>
        <taxon>Bacteria</taxon>
        <taxon>Bacillati</taxon>
        <taxon>Actinomycetota</taxon>
        <taxon>Actinomycetes</taxon>
        <taxon>Pseudonocardiales</taxon>
        <taxon>Pseudonocardiaceae</taxon>
        <taxon>Saccharopolyspora</taxon>
    </lineage>
</organism>
<dbReference type="InterPro" id="IPR000073">
    <property type="entry name" value="AB_hydrolase_1"/>
</dbReference>
<dbReference type="Proteomes" id="UP000236729">
    <property type="component" value="Unassembled WGS sequence"/>
</dbReference>
<name>A0A1H6E1V9_9PSEU</name>